<dbReference type="GeneID" id="101892739"/>
<protein>
    <submittedName>
        <fullName evidence="2">Protein takeout</fullName>
    </submittedName>
</protein>
<dbReference type="InterPro" id="IPR038606">
    <property type="entry name" value="To_sf"/>
</dbReference>
<name>A0ABM3VKU7_MUSDO</name>
<dbReference type="PANTHER" id="PTHR11008">
    <property type="entry name" value="PROTEIN TAKEOUT-LIKE PROTEIN"/>
    <property type="match status" value="1"/>
</dbReference>
<gene>
    <name evidence="2" type="primary">LOC101892739</name>
</gene>
<dbReference type="RefSeq" id="XP_058986432.1">
    <property type="nucleotide sequence ID" value="XM_059130449.1"/>
</dbReference>
<dbReference type="InterPro" id="IPR010562">
    <property type="entry name" value="Haemolymph_juvenile_hormone-bd"/>
</dbReference>
<evidence type="ECO:0000313" key="1">
    <source>
        <dbReference type="Proteomes" id="UP001652621"/>
    </source>
</evidence>
<dbReference type="Pfam" id="PF06585">
    <property type="entry name" value="JHBP"/>
    <property type="match status" value="1"/>
</dbReference>
<dbReference type="Proteomes" id="UP001652621">
    <property type="component" value="Unplaced"/>
</dbReference>
<reference evidence="2" key="1">
    <citation type="submission" date="2025-08" db="UniProtKB">
        <authorList>
            <consortium name="RefSeq"/>
        </authorList>
    </citation>
    <scope>IDENTIFICATION</scope>
    <source>
        <strain evidence="2">Aabys</strain>
        <tissue evidence="2">Whole body</tissue>
    </source>
</reference>
<proteinExistence type="predicted"/>
<dbReference type="SMART" id="SM00700">
    <property type="entry name" value="JHBP"/>
    <property type="match status" value="1"/>
</dbReference>
<dbReference type="PANTHER" id="PTHR11008:SF39">
    <property type="entry name" value="CIRCADIAN CLOCK-CONTROLLED PROTEIN-LIKE PROTEIN"/>
    <property type="match status" value="1"/>
</dbReference>
<sequence>MLLSNDGETQEFATSEESSNNILSKDSALYAILKKSLFASAPSIVPCHRDNPDLNNCIIKAVEDLRPLLATGELGEGYRSPPLEPLYLDNIELGRGRQFEAVFSEMVVKGGSNFIINKLSANASNLSFDLVLTLPRLDFTGKYFMKLNILLLDIQGRGNMRGYCENAKALVKIRGVRVPMPDGLEYVRFTRLPLKINIDVFKLHLDNLFNGDRILGDVGNTIINDNQDLYLSEIIPGLERGLSKKFLDIANMMMANTTFDEMFPL</sequence>
<keyword evidence="1" id="KW-1185">Reference proteome</keyword>
<evidence type="ECO:0000313" key="2">
    <source>
        <dbReference type="RefSeq" id="XP_058986432.1"/>
    </source>
</evidence>
<organism evidence="1 2">
    <name type="scientific">Musca domestica</name>
    <name type="common">House fly</name>
    <dbReference type="NCBI Taxonomy" id="7370"/>
    <lineage>
        <taxon>Eukaryota</taxon>
        <taxon>Metazoa</taxon>
        <taxon>Ecdysozoa</taxon>
        <taxon>Arthropoda</taxon>
        <taxon>Hexapoda</taxon>
        <taxon>Insecta</taxon>
        <taxon>Pterygota</taxon>
        <taxon>Neoptera</taxon>
        <taxon>Endopterygota</taxon>
        <taxon>Diptera</taxon>
        <taxon>Brachycera</taxon>
        <taxon>Muscomorpha</taxon>
        <taxon>Muscoidea</taxon>
        <taxon>Muscidae</taxon>
        <taxon>Musca</taxon>
    </lineage>
</organism>
<dbReference type="Gene3D" id="3.15.10.30">
    <property type="entry name" value="Haemolymph juvenile hormone binding protein"/>
    <property type="match status" value="1"/>
</dbReference>
<accession>A0ABM3VKU7</accession>